<organism evidence="2 3">
    <name type="scientific">Trichogramma kaykai</name>
    <dbReference type="NCBI Taxonomy" id="54128"/>
    <lineage>
        <taxon>Eukaryota</taxon>
        <taxon>Metazoa</taxon>
        <taxon>Ecdysozoa</taxon>
        <taxon>Arthropoda</taxon>
        <taxon>Hexapoda</taxon>
        <taxon>Insecta</taxon>
        <taxon>Pterygota</taxon>
        <taxon>Neoptera</taxon>
        <taxon>Endopterygota</taxon>
        <taxon>Hymenoptera</taxon>
        <taxon>Apocrita</taxon>
        <taxon>Proctotrupomorpha</taxon>
        <taxon>Chalcidoidea</taxon>
        <taxon>Trichogrammatidae</taxon>
        <taxon>Trichogramma</taxon>
    </lineage>
</organism>
<dbReference type="EMBL" id="JBJJXI010000045">
    <property type="protein sequence ID" value="KAL3401483.1"/>
    <property type="molecule type" value="Genomic_DNA"/>
</dbReference>
<gene>
    <name evidence="2" type="ORF">TKK_005317</name>
</gene>
<sequence>MSRTGLFLQTDNISIGVGFRQLSEAIASLIRCAHVYTCIYRSFLFWLSSARPFAKLLLVRNFSFRVRVVCCLLGLIESNSSSSSIRAPTHTHAAATSPTNV</sequence>
<comment type="caution">
    <text evidence="2">The sequence shown here is derived from an EMBL/GenBank/DDBJ whole genome shotgun (WGS) entry which is preliminary data.</text>
</comment>
<accession>A0ABD2X7X7</accession>
<reference evidence="2 3" key="1">
    <citation type="journal article" date="2024" name="bioRxiv">
        <title>A reference genome for Trichogramma kaykai: A tiny desert-dwelling parasitoid wasp with competing sex-ratio distorters.</title>
        <authorList>
            <person name="Culotta J."/>
            <person name="Lindsey A.R."/>
        </authorList>
    </citation>
    <scope>NUCLEOTIDE SEQUENCE [LARGE SCALE GENOMIC DNA]</scope>
    <source>
        <strain evidence="2 3">KSX58</strain>
    </source>
</reference>
<feature type="region of interest" description="Disordered" evidence="1">
    <location>
        <begin position="81"/>
        <end position="101"/>
    </location>
</feature>
<dbReference type="AlphaFoldDB" id="A0ABD2X7X7"/>
<name>A0ABD2X7X7_9HYME</name>
<dbReference type="Proteomes" id="UP001627154">
    <property type="component" value="Unassembled WGS sequence"/>
</dbReference>
<evidence type="ECO:0000256" key="1">
    <source>
        <dbReference type="SAM" id="MobiDB-lite"/>
    </source>
</evidence>
<protein>
    <submittedName>
        <fullName evidence="2">Uncharacterized protein</fullName>
    </submittedName>
</protein>
<evidence type="ECO:0000313" key="3">
    <source>
        <dbReference type="Proteomes" id="UP001627154"/>
    </source>
</evidence>
<evidence type="ECO:0000313" key="2">
    <source>
        <dbReference type="EMBL" id="KAL3401483.1"/>
    </source>
</evidence>
<keyword evidence="3" id="KW-1185">Reference proteome</keyword>
<proteinExistence type="predicted"/>